<gene>
    <name evidence="2" type="ORF">ABLV49_14545</name>
</gene>
<dbReference type="EMBL" id="CP157675">
    <property type="protein sequence ID" value="XBP69114.1"/>
    <property type="molecule type" value="Genomic_DNA"/>
</dbReference>
<dbReference type="AlphaFoldDB" id="A0AAU7LNB5"/>
<organism evidence="2">
    <name type="scientific">Polaromonas hydrogenivorans</name>
    <dbReference type="NCBI Taxonomy" id="335476"/>
    <lineage>
        <taxon>Bacteria</taxon>
        <taxon>Pseudomonadati</taxon>
        <taxon>Pseudomonadota</taxon>
        <taxon>Betaproteobacteria</taxon>
        <taxon>Burkholderiales</taxon>
        <taxon>Comamonadaceae</taxon>
        <taxon>Polaromonas</taxon>
    </lineage>
</organism>
<dbReference type="GO" id="GO:0003677">
    <property type="term" value="F:DNA binding"/>
    <property type="evidence" value="ECO:0007669"/>
    <property type="project" value="UniProtKB-KW"/>
</dbReference>
<keyword evidence="1" id="KW-0238">DNA-binding</keyword>
<dbReference type="RefSeq" id="WP_349277470.1">
    <property type="nucleotide sequence ID" value="NZ_CP157675.1"/>
</dbReference>
<accession>A0AAU7LNB5</accession>
<name>A0AAU7LNB5_9BURK</name>
<dbReference type="InterPro" id="IPR010095">
    <property type="entry name" value="Cas12f1-like_TNB"/>
</dbReference>
<evidence type="ECO:0000256" key="1">
    <source>
        <dbReference type="ARBA" id="ARBA00023125"/>
    </source>
</evidence>
<sequence length="288" mass="31245">MVKRTGTALSYRFVRDAKGWRVFVSVQAQPVKIITNYLMGAMGVDVNADHLAVAETDRFGNLIAAQRIDLHTCGKSADQAKALIGDAAVSMVEQARQAGKPVVIEKLNFQKKKAEMETVNRQQARMLSSFACNKVASSIKSAAFRAGVEVIEVNPAYTSVIGAVNHAQQKGISVHQGAALAITRRGLGLSERSAVSVGLVPTANGGHVTFELPERNRSKHVWSFWSKVRANLKAAHAAHYRCGDHQKDPPPLTPATRSLGAIWYSTAQFRGANRQQNCSADMLGDVPW</sequence>
<protein>
    <submittedName>
        <fullName evidence="2">IS200/IS605 family accessory protein TnpB-related protein</fullName>
    </submittedName>
</protein>
<dbReference type="NCBIfam" id="TIGR01766">
    <property type="entry name" value="IS200/IS605 family accessory protein TnpB-like domain"/>
    <property type="match status" value="1"/>
</dbReference>
<evidence type="ECO:0000313" key="2">
    <source>
        <dbReference type="EMBL" id="XBP69114.1"/>
    </source>
</evidence>
<reference evidence="2" key="1">
    <citation type="submission" date="2024-05" db="EMBL/GenBank/DDBJ databases">
        <authorList>
            <person name="Bunk B."/>
            <person name="Swiderski J."/>
            <person name="Sproer C."/>
            <person name="Thiel V."/>
        </authorList>
    </citation>
    <scope>NUCLEOTIDE SEQUENCE</scope>
    <source>
        <strain evidence="2">DSM 17735</strain>
    </source>
</reference>
<proteinExistence type="predicted"/>